<dbReference type="Proteomes" id="UP001476798">
    <property type="component" value="Unassembled WGS sequence"/>
</dbReference>
<organism evidence="3 4">
    <name type="scientific">Goodea atripinnis</name>
    <dbReference type="NCBI Taxonomy" id="208336"/>
    <lineage>
        <taxon>Eukaryota</taxon>
        <taxon>Metazoa</taxon>
        <taxon>Chordata</taxon>
        <taxon>Craniata</taxon>
        <taxon>Vertebrata</taxon>
        <taxon>Euteleostomi</taxon>
        <taxon>Actinopterygii</taxon>
        <taxon>Neopterygii</taxon>
        <taxon>Teleostei</taxon>
        <taxon>Neoteleostei</taxon>
        <taxon>Acanthomorphata</taxon>
        <taxon>Ovalentaria</taxon>
        <taxon>Atherinomorphae</taxon>
        <taxon>Cyprinodontiformes</taxon>
        <taxon>Goodeidae</taxon>
        <taxon>Goodea</taxon>
    </lineage>
</organism>
<comment type="similarity">
    <text evidence="1">Belongs to the asteroid family.</text>
</comment>
<evidence type="ECO:0000313" key="3">
    <source>
        <dbReference type="EMBL" id="MEQ2169911.1"/>
    </source>
</evidence>
<evidence type="ECO:0000259" key="2">
    <source>
        <dbReference type="Pfam" id="PF12813"/>
    </source>
</evidence>
<feature type="domain" description="Asteroid" evidence="2">
    <location>
        <begin position="117"/>
        <end position="195"/>
    </location>
</feature>
<dbReference type="InterPro" id="IPR026832">
    <property type="entry name" value="Asteroid"/>
</dbReference>
<dbReference type="PANTHER" id="PTHR15665:SF1">
    <property type="entry name" value="PROTEIN ASTEROID HOMOLOG 1"/>
    <property type="match status" value="1"/>
</dbReference>
<accession>A0ABV0NEW8</accession>
<protein>
    <recommendedName>
        <fullName evidence="2">Asteroid domain-containing protein</fullName>
    </recommendedName>
</protein>
<reference evidence="3 4" key="1">
    <citation type="submission" date="2021-06" db="EMBL/GenBank/DDBJ databases">
        <authorList>
            <person name="Palmer J.M."/>
        </authorList>
    </citation>
    <scope>NUCLEOTIDE SEQUENCE [LARGE SCALE GENOMIC DNA]</scope>
    <source>
        <strain evidence="3 4">GA_2019</strain>
        <tissue evidence="3">Muscle</tissue>
    </source>
</reference>
<dbReference type="Pfam" id="PF12813">
    <property type="entry name" value="XPG_I_2"/>
    <property type="match status" value="1"/>
</dbReference>
<evidence type="ECO:0000256" key="1">
    <source>
        <dbReference type="ARBA" id="ARBA00007398"/>
    </source>
</evidence>
<keyword evidence="4" id="KW-1185">Reference proteome</keyword>
<dbReference type="SUPFAM" id="SSF88723">
    <property type="entry name" value="PIN domain-like"/>
    <property type="match status" value="1"/>
</dbReference>
<dbReference type="EMBL" id="JAHRIO010034528">
    <property type="protein sequence ID" value="MEQ2169911.1"/>
    <property type="molecule type" value="Genomic_DNA"/>
</dbReference>
<name>A0ABV0NEW8_9TELE</name>
<comment type="caution">
    <text evidence="3">The sequence shown here is derived from an EMBL/GenBank/DDBJ whole genome shotgun (WGS) entry which is preliminary data.</text>
</comment>
<dbReference type="InterPro" id="IPR029060">
    <property type="entry name" value="PIN-like_dom_sf"/>
</dbReference>
<dbReference type="Gene3D" id="3.40.50.1010">
    <property type="entry name" value="5'-nuclease"/>
    <property type="match status" value="1"/>
</dbReference>
<sequence>MIYREVQFGRSRLVIDGCNLNYLLYFKSGLDENHGGEYAAYRNLIENFITALRTCEITPYVVLDGGSDVTDKKVETVAKRSEDRVQRAHQAAVSGKQMRILPRMAELVFKQTLARLEVPVAQCYEEADQEIAALASEWQCPVLSNDSDFYIFDLPAGLLPISGFQWKEVKQNGSQSYISCRRYYRSSFCAFVGLQHQLMPTFAALAGNDYVKLRRINWAQFVPAGRETSGRLEGLLCWLKKFQDPQDALEAALVLMGELSEKKKKEVLQTLHLGMEDYQPCRSSLSRFFLHGAPPEFPALEEEADLIPNWMLLPLTQARLSAYVLDVLRLQAMGVGCAVEPQDLPSTNLTSSSLRQVMYGLLLGSRKSIQVDEIDRDGLLVTSIPVKPKSTSVGKSLVLNSLNELKLPAAVTCYWMQRAQPPPDLSLLKALLLGMSNGNMLRSRTGICNQAKL</sequence>
<evidence type="ECO:0000313" key="4">
    <source>
        <dbReference type="Proteomes" id="UP001476798"/>
    </source>
</evidence>
<dbReference type="InterPro" id="IPR039436">
    <property type="entry name" value="Asteroid_dom"/>
</dbReference>
<gene>
    <name evidence="3" type="ORF">GOODEAATRI_029868</name>
</gene>
<proteinExistence type="inferred from homology"/>
<dbReference type="PANTHER" id="PTHR15665">
    <property type="entry name" value="ASTEROID PROTEIN"/>
    <property type="match status" value="1"/>
</dbReference>